<dbReference type="InterPro" id="IPR013083">
    <property type="entry name" value="Znf_RING/FYVE/PHD"/>
</dbReference>
<feature type="domain" description="RING-type" evidence="6">
    <location>
        <begin position="40"/>
        <end position="81"/>
    </location>
</feature>
<dbReference type="PROSITE" id="PS00518">
    <property type="entry name" value="ZF_RING_1"/>
    <property type="match status" value="1"/>
</dbReference>
<dbReference type="Gene3D" id="3.30.40.10">
    <property type="entry name" value="Zinc/RING finger domain, C3HC4 (zinc finger)"/>
    <property type="match status" value="2"/>
</dbReference>
<dbReference type="InterPro" id="IPR001841">
    <property type="entry name" value="Znf_RING"/>
</dbReference>
<dbReference type="Pfam" id="PF13923">
    <property type="entry name" value="zf-C3HC4_2"/>
    <property type="match status" value="1"/>
</dbReference>
<dbReference type="PROSITE" id="PS50135">
    <property type="entry name" value="ZF_ZZ_2"/>
    <property type="match status" value="1"/>
</dbReference>
<dbReference type="PANTHER" id="PTHR15898:SF13">
    <property type="entry name" value="BIFUNCTIONAL APOPTOSIS REGULATOR"/>
    <property type="match status" value="1"/>
</dbReference>
<dbReference type="SMART" id="SM00184">
    <property type="entry name" value="RING"/>
    <property type="match status" value="2"/>
</dbReference>
<dbReference type="Gene3D" id="3.30.60.90">
    <property type="match status" value="1"/>
</dbReference>
<dbReference type="Proteomes" id="UP000886520">
    <property type="component" value="Chromosome 19"/>
</dbReference>
<dbReference type="FunFam" id="3.30.40.10:FF:000489">
    <property type="entry name" value="E3 ubiquitin-protein ligase PRT1"/>
    <property type="match status" value="1"/>
</dbReference>
<sequence length="439" mass="48489">MCEGSRGSSNGGSENATTDPTKAGHDLQEGVGEPFEPFVCQICLDIAYKPVVLQACGHVFCFWCIRRSMNERKPSQCPACRRPYLHFPRVCRQLHFLLEKAWPLHYQRKASETLAMEQATAVFSPRILPLFGTTPSSSDHSNSLNAGFDSRGHKLHVYPELAMVAAETTPTSKVGVEDVSCSACRNLLYRPVVINCGEALCEGCWKEREAATSNPSCGGCGGVHRPVRLCLALHHFLERAFSSLYSQRRLDTTQLLSTTPATPGDHKDERQVNDVEDGVVEEDDGFVHVGVGCDGCGMFPIISHNRYHCVECGDKVGYDLCEGCYNIHVNVASAKACCANDFDKVSKEVVDDGPRIEQISPISVFSVGRFNQQHSVEHQLVAMASAQRACPATFGIVLQFLRSQVGSLQFDLHSGTISRRRRTHQIVMDDFDDYIDNLV</sequence>
<accession>A0A9D4UCQ1</accession>
<evidence type="ECO:0000313" key="9">
    <source>
        <dbReference type="Proteomes" id="UP000886520"/>
    </source>
</evidence>
<keyword evidence="9" id="KW-1185">Reference proteome</keyword>
<dbReference type="InterPro" id="IPR017907">
    <property type="entry name" value="Znf_RING_CS"/>
</dbReference>
<proteinExistence type="predicted"/>
<dbReference type="AlphaFoldDB" id="A0A9D4UCQ1"/>
<feature type="region of interest" description="Disordered" evidence="5">
    <location>
        <begin position="1"/>
        <end position="27"/>
    </location>
</feature>
<evidence type="ECO:0008006" key="10">
    <source>
        <dbReference type="Google" id="ProtNLM"/>
    </source>
</evidence>
<dbReference type="SUPFAM" id="SSF57850">
    <property type="entry name" value="RING/U-box"/>
    <property type="match status" value="3"/>
</dbReference>
<comment type="caution">
    <text evidence="8">The sequence shown here is derived from an EMBL/GenBank/DDBJ whole genome shotgun (WGS) entry which is preliminary data.</text>
</comment>
<evidence type="ECO:0000256" key="1">
    <source>
        <dbReference type="ARBA" id="ARBA00022723"/>
    </source>
</evidence>
<keyword evidence="2 4" id="KW-0863">Zinc-finger</keyword>
<evidence type="ECO:0000256" key="2">
    <source>
        <dbReference type="ARBA" id="ARBA00022771"/>
    </source>
</evidence>
<protein>
    <recommendedName>
        <fullName evidence="10">E3 ubiquitin-protein ligase PRT1</fullName>
    </recommendedName>
</protein>
<dbReference type="EMBL" id="JABFUD020000019">
    <property type="protein sequence ID" value="KAI5065357.1"/>
    <property type="molecule type" value="Genomic_DNA"/>
</dbReference>
<feature type="domain" description="ZZ-type" evidence="7">
    <location>
        <begin position="288"/>
        <end position="350"/>
    </location>
</feature>
<dbReference type="Pfam" id="PF00569">
    <property type="entry name" value="ZZ"/>
    <property type="match status" value="1"/>
</dbReference>
<evidence type="ECO:0000256" key="4">
    <source>
        <dbReference type="PROSITE-ProRule" id="PRU00228"/>
    </source>
</evidence>
<dbReference type="InterPro" id="IPR000433">
    <property type="entry name" value="Znf_ZZ"/>
</dbReference>
<evidence type="ECO:0000256" key="5">
    <source>
        <dbReference type="SAM" id="MobiDB-lite"/>
    </source>
</evidence>
<dbReference type="PANTHER" id="PTHR15898">
    <property type="entry name" value="BIFUNCTIONAL APOPTOSIS REGULATOR"/>
    <property type="match status" value="1"/>
</dbReference>
<keyword evidence="1" id="KW-0479">Metal-binding</keyword>
<reference evidence="8" key="1">
    <citation type="submission" date="2021-01" db="EMBL/GenBank/DDBJ databases">
        <title>Adiantum capillus-veneris genome.</title>
        <authorList>
            <person name="Fang Y."/>
            <person name="Liao Q."/>
        </authorList>
    </citation>
    <scope>NUCLEOTIDE SEQUENCE</scope>
    <source>
        <strain evidence="8">H3</strain>
        <tissue evidence="8">Leaf</tissue>
    </source>
</reference>
<gene>
    <name evidence="8" type="ORF">GOP47_0020052</name>
</gene>
<evidence type="ECO:0000259" key="7">
    <source>
        <dbReference type="PROSITE" id="PS50135"/>
    </source>
</evidence>
<evidence type="ECO:0000256" key="3">
    <source>
        <dbReference type="ARBA" id="ARBA00022833"/>
    </source>
</evidence>
<keyword evidence="3" id="KW-0862">Zinc</keyword>
<dbReference type="OrthoDB" id="6270329at2759"/>
<organism evidence="8 9">
    <name type="scientific">Adiantum capillus-veneris</name>
    <name type="common">Maidenhair fern</name>
    <dbReference type="NCBI Taxonomy" id="13818"/>
    <lineage>
        <taxon>Eukaryota</taxon>
        <taxon>Viridiplantae</taxon>
        <taxon>Streptophyta</taxon>
        <taxon>Embryophyta</taxon>
        <taxon>Tracheophyta</taxon>
        <taxon>Polypodiopsida</taxon>
        <taxon>Polypodiidae</taxon>
        <taxon>Polypodiales</taxon>
        <taxon>Pteridineae</taxon>
        <taxon>Pteridaceae</taxon>
        <taxon>Vittarioideae</taxon>
        <taxon>Adiantum</taxon>
    </lineage>
</organism>
<dbReference type="GO" id="GO:0008270">
    <property type="term" value="F:zinc ion binding"/>
    <property type="evidence" value="ECO:0007669"/>
    <property type="project" value="UniProtKB-KW"/>
</dbReference>
<name>A0A9D4UCQ1_ADICA</name>
<dbReference type="InterPro" id="IPR043145">
    <property type="entry name" value="Znf_ZZ_sf"/>
</dbReference>
<dbReference type="GO" id="GO:0043161">
    <property type="term" value="P:proteasome-mediated ubiquitin-dependent protein catabolic process"/>
    <property type="evidence" value="ECO:0007669"/>
    <property type="project" value="TreeGrafter"/>
</dbReference>
<evidence type="ECO:0000313" key="8">
    <source>
        <dbReference type="EMBL" id="KAI5065357.1"/>
    </source>
</evidence>
<dbReference type="PROSITE" id="PS50089">
    <property type="entry name" value="ZF_RING_2"/>
    <property type="match status" value="1"/>
</dbReference>
<evidence type="ECO:0000259" key="6">
    <source>
        <dbReference type="PROSITE" id="PS50089"/>
    </source>
</evidence>
<dbReference type="GO" id="GO:0061630">
    <property type="term" value="F:ubiquitin protein ligase activity"/>
    <property type="evidence" value="ECO:0007669"/>
    <property type="project" value="TreeGrafter"/>
</dbReference>
<feature type="compositionally biased region" description="Low complexity" evidence="5">
    <location>
        <begin position="1"/>
        <end position="15"/>
    </location>
</feature>